<evidence type="ECO:0000313" key="2">
    <source>
        <dbReference type="Proteomes" id="UP000017981"/>
    </source>
</evidence>
<gene>
    <name evidence="1" type="ORF">CWATWH0005_5666</name>
</gene>
<dbReference type="Proteomes" id="UP000017981">
    <property type="component" value="Unassembled WGS sequence"/>
</dbReference>
<sequence>MIALNRLIKILIRGAKRSQLANCDFFLPNQVRILEGKQRNSYPIG</sequence>
<comment type="caution">
    <text evidence="1">The sequence shown here is derived from an EMBL/GenBank/DDBJ whole genome shotgun (WGS) entry which is preliminary data.</text>
</comment>
<dbReference type="EMBL" id="CAQL01001088">
    <property type="protein sequence ID" value="CCQ58786.1"/>
    <property type="molecule type" value="Genomic_DNA"/>
</dbReference>
<protein>
    <submittedName>
        <fullName evidence="1">Uncharacterized protein</fullName>
    </submittedName>
</protein>
<accession>T2IYS2</accession>
<organism evidence="1 2">
    <name type="scientific">Crocosphaera watsonii WH 0005</name>
    <dbReference type="NCBI Taxonomy" id="423472"/>
    <lineage>
        <taxon>Bacteria</taxon>
        <taxon>Bacillati</taxon>
        <taxon>Cyanobacteriota</taxon>
        <taxon>Cyanophyceae</taxon>
        <taxon>Oscillatoriophycideae</taxon>
        <taxon>Chroococcales</taxon>
        <taxon>Aphanothecaceae</taxon>
        <taxon>Crocosphaera</taxon>
    </lineage>
</organism>
<name>T2IYS2_CROWT</name>
<dbReference type="AlphaFoldDB" id="T2IYS2"/>
<reference evidence="1 2" key="2">
    <citation type="submission" date="2013-09" db="EMBL/GenBank/DDBJ databases">
        <title>Whole genome comparison of six Crocosphaera watsonii strains with differing phenotypes.</title>
        <authorList>
            <person name="Bench S.R."/>
            <person name="Heller P."/>
            <person name="Frank I."/>
            <person name="Arciniega M."/>
            <person name="Shilova I.N."/>
            <person name="Zehr J.P."/>
        </authorList>
    </citation>
    <scope>NUCLEOTIDE SEQUENCE [LARGE SCALE GENOMIC DNA]</scope>
    <source>
        <strain evidence="1 2">WH 0005</strain>
    </source>
</reference>
<reference evidence="1 2" key="1">
    <citation type="submission" date="2013-01" db="EMBL/GenBank/DDBJ databases">
        <authorList>
            <person name="Bench S."/>
        </authorList>
    </citation>
    <scope>NUCLEOTIDE SEQUENCE [LARGE SCALE GENOMIC DNA]</scope>
    <source>
        <strain evidence="1 2">WH 0005</strain>
    </source>
</reference>
<proteinExistence type="predicted"/>
<evidence type="ECO:0000313" key="1">
    <source>
        <dbReference type="EMBL" id="CCQ58786.1"/>
    </source>
</evidence>